<dbReference type="PANTHER" id="PTHR10974">
    <property type="entry name" value="FI08016P-RELATED"/>
    <property type="match status" value="1"/>
</dbReference>
<dbReference type="Pfam" id="PF02995">
    <property type="entry name" value="DUF229"/>
    <property type="match status" value="1"/>
</dbReference>
<dbReference type="Proteomes" id="UP000085678">
    <property type="component" value="Unplaced"/>
</dbReference>
<evidence type="ECO:0000313" key="3">
    <source>
        <dbReference type="RefSeq" id="XP_013392850.1"/>
    </source>
</evidence>
<keyword evidence="1" id="KW-0472">Membrane</keyword>
<keyword evidence="1" id="KW-1133">Transmembrane helix</keyword>
<dbReference type="CDD" id="cd16021">
    <property type="entry name" value="ALP_like"/>
    <property type="match status" value="1"/>
</dbReference>
<dbReference type="OrthoDB" id="413313at2759"/>
<dbReference type="FunFam" id="3.40.720.10:FF:000017">
    <property type="entry name" value="Predicted protein"/>
    <property type="match status" value="1"/>
</dbReference>
<proteinExistence type="predicted"/>
<keyword evidence="1" id="KW-0812">Transmembrane</keyword>
<protein>
    <submittedName>
        <fullName evidence="3">Uncharacterized protein LOC106160728</fullName>
    </submittedName>
</protein>
<dbReference type="InParanoid" id="A0A1S3I3K9"/>
<accession>A0A1S3I3K9</accession>
<evidence type="ECO:0000313" key="2">
    <source>
        <dbReference type="Proteomes" id="UP000085678"/>
    </source>
</evidence>
<dbReference type="AlphaFoldDB" id="A0A1S3I3K9"/>
<evidence type="ECO:0000256" key="1">
    <source>
        <dbReference type="SAM" id="Phobius"/>
    </source>
</evidence>
<dbReference type="RefSeq" id="XP_013392850.1">
    <property type="nucleotide sequence ID" value="XM_013537396.1"/>
</dbReference>
<sequence length="714" mass="81852">MESPSSRCWIHSKVKVTFFVIITTVSVLSILNILVPLYVSRKKVVTRAEGTNDESPNIRSSFGQWEANSCLQLMNMDPFDEKVVKVTKKLPPLKCQNKSGRIRSFVDNNGFLKIDLNTTNSSNIHCLYNYIVRSKEDKEDVDNTFSFTAAKPIHSNIAIKLKEDFVYISCESETGRHEYENFHMYPVKKISLGEKINKHRRHGSSPRNNSITSMNVVMILNDAVSMGNAIRHLPKTYSYLTRAMLGIPFHGYHTVGDNSYPNIAPLLAGLPNGQMTQIQRKSKSFDFCPFVWNGFSANGYVTYYLEDKTYATFNFNKPGFRKAPTDYYTRPFWLAMETSKLYRDVPESSFGCLGNQKIHCMALDYLGHFLKKVRDTPHFAFHFLNEFSHNTPNRIQVTDHDHYTFLKKHHLKGNFNNTLLMFMSDHGARFGEIRKTPSGRQEHRFPMLVMVLPPWLQVQFPEIVTAMRSNSQRLVTPYDLHATLVDVIGNNKAVKNSKTPPRGLSLFKPIPESRTCAQAGVPKDLCLWCRVQRQISKESVESTTAVDWAIEFMNRRLSVDSQLCQNLTLSEIKSAHILSDESQSVRTLRSTKRMPKKTQKTGRVKISKRKKEKTQRFRIRRNKRDNSIRSYYDIIVDFVTFPGEGLYEAVIRLPSRLGYNSSYDVTSVLSIIRLSVYGSDSKCYKYLKDEGSMKYCSCKPTPTVNQNSSQPGTS</sequence>
<dbReference type="GeneID" id="106160728"/>
<dbReference type="GO" id="GO:0005615">
    <property type="term" value="C:extracellular space"/>
    <property type="evidence" value="ECO:0007669"/>
    <property type="project" value="TreeGrafter"/>
</dbReference>
<dbReference type="STRING" id="7574.A0A1S3I3K9"/>
<gene>
    <name evidence="3" type="primary">LOC106160728</name>
</gene>
<dbReference type="InterPro" id="IPR017850">
    <property type="entry name" value="Alkaline_phosphatase_core_sf"/>
</dbReference>
<dbReference type="SUPFAM" id="SSF53649">
    <property type="entry name" value="Alkaline phosphatase-like"/>
    <property type="match status" value="1"/>
</dbReference>
<dbReference type="Gene3D" id="3.40.720.10">
    <property type="entry name" value="Alkaline Phosphatase, subunit A"/>
    <property type="match status" value="1"/>
</dbReference>
<name>A0A1S3I3K9_LINAN</name>
<dbReference type="PANTHER" id="PTHR10974:SF6">
    <property type="entry name" value="PROTEIN CBG19234"/>
    <property type="match status" value="1"/>
</dbReference>
<dbReference type="InterPro" id="IPR004245">
    <property type="entry name" value="DUF229"/>
</dbReference>
<dbReference type="KEGG" id="lak:106160728"/>
<feature type="transmembrane region" description="Helical" evidence="1">
    <location>
        <begin position="16"/>
        <end position="39"/>
    </location>
</feature>
<reference evidence="3" key="1">
    <citation type="submission" date="2025-08" db="UniProtKB">
        <authorList>
            <consortium name="RefSeq"/>
        </authorList>
    </citation>
    <scope>IDENTIFICATION</scope>
    <source>
        <tissue evidence="3">Gonads</tissue>
    </source>
</reference>
<keyword evidence="2" id="KW-1185">Reference proteome</keyword>
<organism evidence="2 3">
    <name type="scientific">Lingula anatina</name>
    <name type="common">Brachiopod</name>
    <name type="synonym">Lingula unguis</name>
    <dbReference type="NCBI Taxonomy" id="7574"/>
    <lineage>
        <taxon>Eukaryota</taxon>
        <taxon>Metazoa</taxon>
        <taxon>Spiralia</taxon>
        <taxon>Lophotrochozoa</taxon>
        <taxon>Brachiopoda</taxon>
        <taxon>Linguliformea</taxon>
        <taxon>Lingulata</taxon>
        <taxon>Lingulida</taxon>
        <taxon>Linguloidea</taxon>
        <taxon>Lingulidae</taxon>
        <taxon>Lingula</taxon>
    </lineage>
</organism>